<accession>A0A383AWC4</accession>
<reference evidence="1" key="1">
    <citation type="submission" date="2018-05" db="EMBL/GenBank/DDBJ databases">
        <authorList>
            <person name="Lanie J.A."/>
            <person name="Ng W.-L."/>
            <person name="Kazmierczak K.M."/>
            <person name="Andrzejewski T.M."/>
            <person name="Davidsen T.M."/>
            <person name="Wayne K.J."/>
            <person name="Tettelin H."/>
            <person name="Glass J.I."/>
            <person name="Rusch D."/>
            <person name="Podicherti R."/>
            <person name="Tsui H.-C.T."/>
            <person name="Winkler M.E."/>
        </authorList>
    </citation>
    <scope>NUCLEOTIDE SEQUENCE</scope>
</reference>
<protein>
    <submittedName>
        <fullName evidence="1">Uncharacterized protein</fullName>
    </submittedName>
</protein>
<dbReference type="AlphaFoldDB" id="A0A383AWC4"/>
<feature type="non-terminal residue" evidence="1">
    <location>
        <position position="80"/>
    </location>
</feature>
<gene>
    <name evidence="1" type="ORF">METZ01_LOCUS464292</name>
</gene>
<proteinExistence type="predicted"/>
<name>A0A383AWC4_9ZZZZ</name>
<evidence type="ECO:0000313" key="1">
    <source>
        <dbReference type="EMBL" id="SVE11438.1"/>
    </source>
</evidence>
<sequence>MKKCGIYNDLDGNVKVVHPTDKSISDSDLKALVQKQLVVELIQKTFGSRAAAYAMTLEDTPEELVDCKVVDEEALPNRTF</sequence>
<dbReference type="EMBL" id="UINC01195048">
    <property type="protein sequence ID" value="SVE11438.1"/>
    <property type="molecule type" value="Genomic_DNA"/>
</dbReference>
<organism evidence="1">
    <name type="scientific">marine metagenome</name>
    <dbReference type="NCBI Taxonomy" id="408172"/>
    <lineage>
        <taxon>unclassified sequences</taxon>
        <taxon>metagenomes</taxon>
        <taxon>ecological metagenomes</taxon>
    </lineage>
</organism>